<keyword evidence="1" id="KW-0175">Coiled coil</keyword>
<dbReference type="Proteomes" id="UP001295684">
    <property type="component" value="Unassembled WGS sequence"/>
</dbReference>
<comment type="caution">
    <text evidence="3">The sequence shown here is derived from an EMBL/GenBank/DDBJ whole genome shotgun (WGS) entry which is preliminary data.</text>
</comment>
<reference evidence="3" key="1">
    <citation type="submission" date="2023-07" db="EMBL/GenBank/DDBJ databases">
        <authorList>
            <consortium name="AG Swart"/>
            <person name="Singh M."/>
            <person name="Singh A."/>
            <person name="Seah K."/>
            <person name="Emmerich C."/>
        </authorList>
    </citation>
    <scope>NUCLEOTIDE SEQUENCE</scope>
    <source>
        <strain evidence="3">DP1</strain>
    </source>
</reference>
<feature type="coiled-coil region" evidence="1">
    <location>
        <begin position="125"/>
        <end position="256"/>
    </location>
</feature>
<keyword evidence="4" id="KW-1185">Reference proteome</keyword>
<evidence type="ECO:0000256" key="1">
    <source>
        <dbReference type="SAM" id="Coils"/>
    </source>
</evidence>
<organism evidence="3 4">
    <name type="scientific">Euplotes crassus</name>
    <dbReference type="NCBI Taxonomy" id="5936"/>
    <lineage>
        <taxon>Eukaryota</taxon>
        <taxon>Sar</taxon>
        <taxon>Alveolata</taxon>
        <taxon>Ciliophora</taxon>
        <taxon>Intramacronucleata</taxon>
        <taxon>Spirotrichea</taxon>
        <taxon>Hypotrichia</taxon>
        <taxon>Euplotida</taxon>
        <taxon>Euplotidae</taxon>
        <taxon>Moneuplotes</taxon>
    </lineage>
</organism>
<evidence type="ECO:0000313" key="4">
    <source>
        <dbReference type="Proteomes" id="UP001295684"/>
    </source>
</evidence>
<gene>
    <name evidence="3" type="ORF">ECRASSUSDP1_LOCUS7903</name>
</gene>
<name>A0AAD1UJK4_EUPCR</name>
<feature type="coiled-coil region" evidence="1">
    <location>
        <begin position="24"/>
        <end position="86"/>
    </location>
</feature>
<accession>A0AAD1UJK4</accession>
<feature type="region of interest" description="Disordered" evidence="2">
    <location>
        <begin position="1"/>
        <end position="21"/>
    </location>
</feature>
<proteinExistence type="predicted"/>
<dbReference type="EMBL" id="CAMPGE010007717">
    <property type="protein sequence ID" value="CAI2366630.1"/>
    <property type="molecule type" value="Genomic_DNA"/>
</dbReference>
<dbReference type="AlphaFoldDB" id="A0AAD1UJK4"/>
<sequence>MSVTPGEEVAQEEVAPGNPLESKLATYKQKLKILKKAYIEEQSEKEAFKKQILSLCNTNEKLQKDLEEMEQKYLNCYRNNQELHDQIIQEKSNTSGSRGSLYWGNNSTKESDRKYSSGSANGQNEQVLTLKINQLEEKIKHLKDEIEEKEHEIEEKQHETRDTEDRLREVAKELSQYKDEFETEKTKLHEQFDAKKKELDTKIQRILAEEQEFKAAQERIAKDKIQEVVEKETKERDALKERIEVLEKELNDKDDQFLKQGVQMDEIKTKLTISQENEVKLQNDNDCQKEMIEAMQKILQKHEKDNQMLAEKLVAFKQQIIDSDKFKTENQKYEGLRYTSFGKGRATLYFIEENVGNNKTDTKFSLVLEYGSGKAFKISIAEMTDFYKIEGTNQICFSWPDKSWLKKNRTETFETPYAEIIVEKYLRIIEEMEEIQERHTPA</sequence>
<feature type="coiled-coil region" evidence="1">
    <location>
        <begin position="285"/>
        <end position="319"/>
    </location>
</feature>
<evidence type="ECO:0000313" key="3">
    <source>
        <dbReference type="EMBL" id="CAI2366630.1"/>
    </source>
</evidence>
<feature type="region of interest" description="Disordered" evidence="2">
    <location>
        <begin position="90"/>
        <end position="122"/>
    </location>
</feature>
<feature type="compositionally biased region" description="Polar residues" evidence="2">
    <location>
        <begin position="90"/>
        <end position="108"/>
    </location>
</feature>
<protein>
    <submittedName>
        <fullName evidence="3">Uncharacterized protein</fullName>
    </submittedName>
</protein>
<evidence type="ECO:0000256" key="2">
    <source>
        <dbReference type="SAM" id="MobiDB-lite"/>
    </source>
</evidence>